<evidence type="ECO:0000313" key="2">
    <source>
        <dbReference type="EMBL" id="MEX6429518.1"/>
    </source>
</evidence>
<dbReference type="EMBL" id="JBFSHR010000018">
    <property type="protein sequence ID" value="MEX6429518.1"/>
    <property type="molecule type" value="Genomic_DNA"/>
</dbReference>
<evidence type="ECO:0000313" key="3">
    <source>
        <dbReference type="Proteomes" id="UP001560267"/>
    </source>
</evidence>
<gene>
    <name evidence="2" type="ORF">AB6A68_06650</name>
</gene>
<reference evidence="2 3" key="1">
    <citation type="submission" date="2024-07" db="EMBL/GenBank/DDBJ databases">
        <title>Draft Genome Sequence of Ferrimicrobium acidiphilum Strain YE2023, Isolated from a Pulp of Bioleach Reactor.</title>
        <authorList>
            <person name="Elkina Y.A."/>
            <person name="Bulaeva A.G."/>
            <person name="Beletsky A.V."/>
            <person name="Mardanov A.V."/>
        </authorList>
    </citation>
    <scope>NUCLEOTIDE SEQUENCE [LARGE SCALE GENOMIC DNA]</scope>
    <source>
        <strain evidence="2 3">YE2023</strain>
    </source>
</reference>
<accession>A0ABV3Y1S2</accession>
<dbReference type="InterPro" id="IPR028976">
    <property type="entry name" value="CheC-like_sf"/>
</dbReference>
<dbReference type="RefSeq" id="WP_298385614.1">
    <property type="nucleotide sequence ID" value="NZ_JBFSHR010000018.1"/>
</dbReference>
<keyword evidence="3" id="KW-1185">Reference proteome</keyword>
<keyword evidence="1" id="KW-0145">Chemotaxis</keyword>
<proteinExistence type="predicted"/>
<dbReference type="Gene3D" id="3.40.1550.10">
    <property type="entry name" value="CheC-like"/>
    <property type="match status" value="1"/>
</dbReference>
<organism evidence="2 3">
    <name type="scientific">Ferrimicrobium acidiphilum</name>
    <dbReference type="NCBI Taxonomy" id="121039"/>
    <lineage>
        <taxon>Bacteria</taxon>
        <taxon>Bacillati</taxon>
        <taxon>Actinomycetota</taxon>
        <taxon>Acidimicrobiia</taxon>
        <taxon>Acidimicrobiales</taxon>
        <taxon>Acidimicrobiaceae</taxon>
        <taxon>Ferrimicrobium</taxon>
    </lineage>
</organism>
<name>A0ABV3Y1S2_9ACTN</name>
<comment type="caution">
    <text evidence="2">The sequence shown here is derived from an EMBL/GenBank/DDBJ whole genome shotgun (WGS) entry which is preliminary data.</text>
</comment>
<dbReference type="Proteomes" id="UP001560267">
    <property type="component" value="Unassembled WGS sequence"/>
</dbReference>
<sequence>MTQTTPSPWSSALLDGVRALEGGILPPLVEEPIPSGAGIPANLPGAWVGLVGERRSLQLGLVAEFVTLELLTANMIGKYEGLTDLEITDAIAEVVNVISGVAKRLVIDADPSLRSGLPMFLFGRLRMPTGTMSETFRLVTELGELHLVSVIDGDENA</sequence>
<evidence type="ECO:0000256" key="1">
    <source>
        <dbReference type="ARBA" id="ARBA00022500"/>
    </source>
</evidence>
<dbReference type="SUPFAM" id="SSF103039">
    <property type="entry name" value="CheC-like"/>
    <property type="match status" value="1"/>
</dbReference>
<protein>
    <submittedName>
        <fullName evidence="2">Chemotaxis protein CheX</fullName>
    </submittedName>
</protein>